<evidence type="ECO:0000313" key="1">
    <source>
        <dbReference type="Proteomes" id="UP000515158"/>
    </source>
</evidence>
<dbReference type="InterPro" id="IPR053720">
    <property type="entry name" value="Psm_Assembly_Chaperone"/>
</dbReference>
<dbReference type="GO" id="GO:0043248">
    <property type="term" value="P:proteasome assembly"/>
    <property type="evidence" value="ECO:0007669"/>
    <property type="project" value="InterPro"/>
</dbReference>
<dbReference type="Proteomes" id="UP000515158">
    <property type="component" value="Unplaced"/>
</dbReference>
<dbReference type="Pfam" id="PF10178">
    <property type="entry name" value="PAC3"/>
    <property type="match status" value="1"/>
</dbReference>
<dbReference type="PANTHER" id="PTHR31051:SF1">
    <property type="entry name" value="PROTEASOME ASSEMBLY CHAPERONE 3"/>
    <property type="match status" value="1"/>
</dbReference>
<evidence type="ECO:0000313" key="2">
    <source>
        <dbReference type="RefSeq" id="XP_034240268.1"/>
    </source>
</evidence>
<organism evidence="2">
    <name type="scientific">Thrips palmi</name>
    <name type="common">Melon thrips</name>
    <dbReference type="NCBI Taxonomy" id="161013"/>
    <lineage>
        <taxon>Eukaryota</taxon>
        <taxon>Metazoa</taxon>
        <taxon>Ecdysozoa</taxon>
        <taxon>Arthropoda</taxon>
        <taxon>Hexapoda</taxon>
        <taxon>Insecta</taxon>
        <taxon>Pterygota</taxon>
        <taxon>Neoptera</taxon>
        <taxon>Paraneoptera</taxon>
        <taxon>Thysanoptera</taxon>
        <taxon>Terebrantia</taxon>
        <taxon>Thripoidea</taxon>
        <taxon>Thripidae</taxon>
        <taxon>Thrips</taxon>
    </lineage>
</organism>
<keyword evidence="1" id="KW-1185">Reference proteome</keyword>
<dbReference type="InParanoid" id="A0A6P8YK70"/>
<protein>
    <submittedName>
        <fullName evidence="2">Proteasome assembly chaperone 3-like</fullName>
    </submittedName>
</protein>
<name>A0A6P8YK70_THRPL</name>
<sequence length="145" mass="16345">MACAESLEKLSLLDVSEPSLVQPLLQLSPLKETSLAAKIDDIHTDFVIIEFLNRVFIVITQRQTFSNLLSVTKDTPKTFEETSDEIYTVKSIFGVDSDQSSQLVARFLCEHTSINKPALFALGLKDHSPRTVRALRDIINKHKSW</sequence>
<dbReference type="GeneID" id="117644762"/>
<dbReference type="Gene3D" id="3.30.230.90">
    <property type="match status" value="1"/>
</dbReference>
<dbReference type="InterPro" id="IPR018788">
    <property type="entry name" value="Proteasome_assmbl_chp_3"/>
</dbReference>
<dbReference type="RefSeq" id="XP_034240268.1">
    <property type="nucleotide sequence ID" value="XM_034384377.1"/>
</dbReference>
<proteinExistence type="predicted"/>
<gene>
    <name evidence="2" type="primary">LOC117644762</name>
</gene>
<dbReference type="KEGG" id="tpal:117644762"/>
<dbReference type="OrthoDB" id="5839at2759"/>
<dbReference type="PANTHER" id="PTHR31051">
    <property type="entry name" value="PROTEASOME ASSEMBLY CHAPERONE 3"/>
    <property type="match status" value="1"/>
</dbReference>
<dbReference type="AlphaFoldDB" id="A0A6P8YK70"/>
<reference evidence="2" key="1">
    <citation type="submission" date="2025-08" db="UniProtKB">
        <authorList>
            <consortium name="RefSeq"/>
        </authorList>
    </citation>
    <scope>IDENTIFICATION</scope>
    <source>
        <tissue evidence="2">Total insect</tissue>
    </source>
</reference>
<accession>A0A6P8YK70</accession>